<evidence type="ECO:0000313" key="2">
    <source>
        <dbReference type="EMBL" id="TGJ81760.1"/>
    </source>
</evidence>
<dbReference type="Pfam" id="PF18648">
    <property type="entry name" value="ADPRTs_Tse2"/>
    <property type="match status" value="1"/>
</dbReference>
<evidence type="ECO:0000313" key="3">
    <source>
        <dbReference type="Proteomes" id="UP000297716"/>
    </source>
</evidence>
<protein>
    <recommendedName>
        <fullName evidence="1">Tse2 ADP-ribosyltransferase toxin domain-containing protein</fullName>
    </recommendedName>
</protein>
<accession>A0A4Z0YRW9</accession>
<proteinExistence type="predicted"/>
<keyword evidence="3" id="KW-1185">Reference proteome</keyword>
<name>A0A4Z0YRW9_9PEZI</name>
<feature type="domain" description="Tse2 ADP-ribosyltransferase toxin" evidence="1">
    <location>
        <begin position="15"/>
        <end position="143"/>
    </location>
</feature>
<dbReference type="InterPro" id="IPR041018">
    <property type="entry name" value="ADPRTs_Tse2"/>
</dbReference>
<dbReference type="OrthoDB" id="10266325at2759"/>
<comment type="caution">
    <text evidence="2">The sequence shown here is derived from an EMBL/GenBank/DDBJ whole genome shotgun (WGS) entry which is preliminary data.</text>
</comment>
<organism evidence="2 3">
    <name type="scientific">Xylaria hypoxylon</name>
    <dbReference type="NCBI Taxonomy" id="37992"/>
    <lineage>
        <taxon>Eukaryota</taxon>
        <taxon>Fungi</taxon>
        <taxon>Dikarya</taxon>
        <taxon>Ascomycota</taxon>
        <taxon>Pezizomycotina</taxon>
        <taxon>Sordariomycetes</taxon>
        <taxon>Xylariomycetidae</taxon>
        <taxon>Xylariales</taxon>
        <taxon>Xylariaceae</taxon>
        <taxon>Xylaria</taxon>
    </lineage>
</organism>
<reference evidence="2 3" key="1">
    <citation type="submission" date="2019-03" db="EMBL/GenBank/DDBJ databases">
        <title>Draft genome sequence of Xylaria hypoxylon DSM 108379, a ubiquitous saprotrophic-parasitic fungi on hardwood.</title>
        <authorList>
            <person name="Buettner E."/>
            <person name="Leonhardt S."/>
            <person name="Gebauer A.M."/>
            <person name="Liers C."/>
            <person name="Hofrichter M."/>
            <person name="Kellner H."/>
        </authorList>
    </citation>
    <scope>NUCLEOTIDE SEQUENCE [LARGE SCALE GENOMIC DNA]</scope>
    <source>
        <strain evidence="2 3">DSM 108379</strain>
    </source>
</reference>
<gene>
    <name evidence="2" type="ORF">E0Z10_g7002</name>
</gene>
<dbReference type="EMBL" id="SKBN01000154">
    <property type="protein sequence ID" value="TGJ81760.1"/>
    <property type="molecule type" value="Genomic_DNA"/>
</dbReference>
<dbReference type="AlphaFoldDB" id="A0A4Z0YRW9"/>
<sequence>MASSGLISVFRSFPKELFRVNNGREVRLIPPKPGRHIYDVLPKDGNVEPKALNQSTYVGPNGILMRPNSPYQQSLVSTRFRGANFIVYAVPKGTDLPEDLLLVHEWSDHYSLQPAVTMTVDDLNWKITTFFDKKAQVYTPDQWMEAYPKATEEARYRRFDGLRKYFT</sequence>
<dbReference type="Proteomes" id="UP000297716">
    <property type="component" value="Unassembled WGS sequence"/>
</dbReference>
<evidence type="ECO:0000259" key="1">
    <source>
        <dbReference type="Pfam" id="PF18648"/>
    </source>
</evidence>